<keyword evidence="4 11" id="KW-0547">Nucleotide-binding</keyword>
<evidence type="ECO:0000256" key="10">
    <source>
        <dbReference type="ARBA" id="ARBA00048977"/>
    </source>
</evidence>
<sequence length="622" mass="72210">MSSDKNVSLVPSPHKLELSQPSKTSGDSVYVDYDSEQVKNGRTKCKKCGKYYHGHKVSRDNRSSHINNHPSITVGIGHDSHHKKQHAIDKQNIIIHKNNEKQNINTIIDDTAQENKVNSDEFGNVNEIVIARENNALESIKSIEININNTNIDNTSDVSETLAINLPVSRRGNVKIQNHRPHDIGNHTQLSDFKIGRTLGKGGFADVYLCKHKNGNKYALKKIMAKPQRGIPCLMEASIMASYKHPSLACSVFTASMPDAIYIIQKLAICDLNRWRKKMKQRPELRKLKHITWQIVTAISFLHREGIIHGDIKASNVLLYNDNNLKVRICDFNLSSYKKWNSNLNVCTATHRPLEVWRGDRWTEKIDIWSLGCTMFELYYGYSLIPYQGDIVRKKEKKERYINAIIDWISLGYNRRSDKNKSIPRKYDISYTYPDIPSSLKKHSSSPYVRMMQKILRGEPNDRPNINDILNSSFYNSKQVDLRDGMTKSYVSTTTTKNKKIENDRLRNRIPINIQFVSKHRKIDSDTIDKHELLKIMRKLTYYTDDDEVQRLASKIYIRYCMKTKYKTNNNTIISSIWVARKLIRKVSYDIQVPNHNDNEMKNNIMKEERRISEVLNYKLHL</sequence>
<dbReference type="EMBL" id="MK500439">
    <property type="protein sequence ID" value="QBK89757.1"/>
    <property type="molecule type" value="Genomic_DNA"/>
</dbReference>
<dbReference type="PANTHER" id="PTHR11042:SF160">
    <property type="entry name" value="EUKARYOTIC TRANSLATION INITIATION FACTOR 2-ALPHA KINASE 1"/>
    <property type="match status" value="1"/>
</dbReference>
<keyword evidence="3" id="KW-0808">Transferase</keyword>
<keyword evidence="5 14" id="KW-0418">Kinase</keyword>
<proteinExistence type="inferred from homology"/>
<dbReference type="InterPro" id="IPR050339">
    <property type="entry name" value="CC_SR_Kinase"/>
</dbReference>
<comment type="catalytic activity">
    <reaction evidence="10">
        <text>L-seryl-[protein] + ATP = O-phospho-L-seryl-[protein] + ADP + H(+)</text>
        <dbReference type="Rhea" id="RHEA:17989"/>
        <dbReference type="Rhea" id="RHEA-COMP:9863"/>
        <dbReference type="Rhea" id="RHEA-COMP:11604"/>
        <dbReference type="ChEBI" id="CHEBI:15378"/>
        <dbReference type="ChEBI" id="CHEBI:29999"/>
        <dbReference type="ChEBI" id="CHEBI:30616"/>
        <dbReference type="ChEBI" id="CHEBI:83421"/>
        <dbReference type="ChEBI" id="CHEBI:456216"/>
        <dbReference type="EC" id="2.7.11.1"/>
    </reaction>
    <physiologicalReaction direction="left-to-right" evidence="10">
        <dbReference type="Rhea" id="RHEA:17990"/>
    </physiologicalReaction>
</comment>
<evidence type="ECO:0000256" key="3">
    <source>
        <dbReference type="ARBA" id="ARBA00022679"/>
    </source>
</evidence>
<dbReference type="InterPro" id="IPR000719">
    <property type="entry name" value="Prot_kinase_dom"/>
</dbReference>
<evidence type="ECO:0000256" key="1">
    <source>
        <dbReference type="ARBA" id="ARBA00012513"/>
    </source>
</evidence>
<evidence type="ECO:0000256" key="5">
    <source>
        <dbReference type="ARBA" id="ARBA00022777"/>
    </source>
</evidence>
<reference evidence="14" key="1">
    <citation type="journal article" date="2019" name="MBio">
        <title>Virus Genomes from Deep Sea Sediments Expand the Ocean Megavirome and Support Independent Origins of Viral Gigantism.</title>
        <authorList>
            <person name="Backstrom D."/>
            <person name="Yutin N."/>
            <person name="Jorgensen S.L."/>
            <person name="Dharamshi J."/>
            <person name="Homa F."/>
            <person name="Zaremba-Niedwiedzka K."/>
            <person name="Spang A."/>
            <person name="Wolf Y.I."/>
            <person name="Koonin E.V."/>
            <person name="Ettema T.J."/>
        </authorList>
    </citation>
    <scope>NUCLEOTIDE SEQUENCE</scope>
</reference>
<evidence type="ECO:0000256" key="8">
    <source>
        <dbReference type="ARBA" id="ARBA00037982"/>
    </source>
</evidence>
<name>A0A481Z1Z7_9VIRU</name>
<feature type="region of interest" description="Disordered" evidence="12">
    <location>
        <begin position="1"/>
        <end position="29"/>
    </location>
</feature>
<evidence type="ECO:0000259" key="13">
    <source>
        <dbReference type="PROSITE" id="PS50011"/>
    </source>
</evidence>
<evidence type="ECO:0000256" key="7">
    <source>
        <dbReference type="ARBA" id="ARBA00023193"/>
    </source>
</evidence>
<dbReference type="EC" id="2.7.11.1" evidence="1"/>
<dbReference type="InterPro" id="IPR008271">
    <property type="entry name" value="Ser/Thr_kinase_AS"/>
</dbReference>
<dbReference type="CDD" id="cd00180">
    <property type="entry name" value="PKc"/>
    <property type="match status" value="1"/>
</dbReference>
<feature type="binding site" evidence="11">
    <location>
        <position position="221"/>
    </location>
    <ligand>
        <name>ATP</name>
        <dbReference type="ChEBI" id="CHEBI:30616"/>
    </ligand>
</feature>
<dbReference type="GO" id="GO:0006796">
    <property type="term" value="P:phosphate-containing compound metabolic process"/>
    <property type="evidence" value="ECO:0007669"/>
    <property type="project" value="UniProtKB-ARBA"/>
</dbReference>
<comment type="catalytic activity">
    <reaction evidence="9">
        <text>L-threonyl-[protein] + ATP = O-phospho-L-threonyl-[protein] + ADP + H(+)</text>
        <dbReference type="Rhea" id="RHEA:46608"/>
        <dbReference type="Rhea" id="RHEA-COMP:11060"/>
        <dbReference type="Rhea" id="RHEA-COMP:11605"/>
        <dbReference type="ChEBI" id="CHEBI:15378"/>
        <dbReference type="ChEBI" id="CHEBI:30013"/>
        <dbReference type="ChEBI" id="CHEBI:30616"/>
        <dbReference type="ChEBI" id="CHEBI:61977"/>
        <dbReference type="ChEBI" id="CHEBI:456216"/>
        <dbReference type="EC" id="2.7.11.1"/>
    </reaction>
    <physiologicalReaction direction="left-to-right" evidence="9">
        <dbReference type="Rhea" id="RHEA:46609"/>
    </physiologicalReaction>
</comment>
<evidence type="ECO:0000256" key="9">
    <source>
        <dbReference type="ARBA" id="ARBA00048659"/>
    </source>
</evidence>
<keyword evidence="2 14" id="KW-0723">Serine/threonine-protein kinase</keyword>
<evidence type="ECO:0000256" key="11">
    <source>
        <dbReference type="PROSITE-ProRule" id="PRU10141"/>
    </source>
</evidence>
<dbReference type="SMART" id="SM00220">
    <property type="entry name" value="S_TKc"/>
    <property type="match status" value="1"/>
</dbReference>
<evidence type="ECO:0000256" key="4">
    <source>
        <dbReference type="ARBA" id="ARBA00022741"/>
    </source>
</evidence>
<feature type="domain" description="Protein kinase" evidence="13">
    <location>
        <begin position="193"/>
        <end position="475"/>
    </location>
</feature>
<dbReference type="Pfam" id="PF00069">
    <property type="entry name" value="Pkinase"/>
    <property type="match status" value="1"/>
</dbReference>
<dbReference type="GO" id="GO:0005524">
    <property type="term" value="F:ATP binding"/>
    <property type="evidence" value="ECO:0007669"/>
    <property type="project" value="UniProtKB-UniRule"/>
</dbReference>
<dbReference type="GO" id="GO:0006950">
    <property type="term" value="P:response to stress"/>
    <property type="evidence" value="ECO:0007669"/>
    <property type="project" value="UniProtKB-ARBA"/>
</dbReference>
<comment type="similarity">
    <text evidence="8">Belongs to the protein kinase superfamily. Ser/Thr protein kinase family. GCN2 subfamily.</text>
</comment>
<accession>A0A481Z1Z7</accession>
<evidence type="ECO:0000313" key="14">
    <source>
        <dbReference type="EMBL" id="QBK89757.1"/>
    </source>
</evidence>
<dbReference type="Gene3D" id="1.10.510.10">
    <property type="entry name" value="Transferase(Phosphotransferase) domain 1"/>
    <property type="match status" value="1"/>
</dbReference>
<evidence type="ECO:0000256" key="2">
    <source>
        <dbReference type="ARBA" id="ARBA00022527"/>
    </source>
</evidence>
<dbReference type="SUPFAM" id="SSF56112">
    <property type="entry name" value="Protein kinase-like (PK-like)"/>
    <property type="match status" value="1"/>
</dbReference>
<dbReference type="PROSITE" id="PS50011">
    <property type="entry name" value="PROTEIN_KINASE_DOM"/>
    <property type="match status" value="1"/>
</dbReference>
<gene>
    <name evidence="14" type="ORF">LCPAC101_00400</name>
</gene>
<dbReference type="PROSITE" id="PS00107">
    <property type="entry name" value="PROTEIN_KINASE_ATP"/>
    <property type="match status" value="1"/>
</dbReference>
<dbReference type="Gene3D" id="3.30.200.20">
    <property type="entry name" value="Phosphorylase Kinase, domain 1"/>
    <property type="match status" value="1"/>
</dbReference>
<dbReference type="InterPro" id="IPR011009">
    <property type="entry name" value="Kinase-like_dom_sf"/>
</dbReference>
<dbReference type="PROSITE" id="PS00108">
    <property type="entry name" value="PROTEIN_KINASE_ST"/>
    <property type="match status" value="1"/>
</dbReference>
<evidence type="ECO:0000256" key="6">
    <source>
        <dbReference type="ARBA" id="ARBA00022840"/>
    </source>
</evidence>
<keyword evidence="7" id="KW-0652">Protein synthesis inhibitor</keyword>
<dbReference type="PANTHER" id="PTHR11042">
    <property type="entry name" value="EUKARYOTIC TRANSLATION INITIATION FACTOR 2-ALPHA KINASE EIF2-ALPHA KINASE -RELATED"/>
    <property type="match status" value="1"/>
</dbReference>
<evidence type="ECO:0000256" key="12">
    <source>
        <dbReference type="SAM" id="MobiDB-lite"/>
    </source>
</evidence>
<protein>
    <recommendedName>
        <fullName evidence="1">non-specific serine/threonine protein kinase</fullName>
        <ecNumber evidence="1">2.7.11.1</ecNumber>
    </recommendedName>
</protein>
<keyword evidence="6 11" id="KW-0067">ATP-binding</keyword>
<dbReference type="InterPro" id="IPR017441">
    <property type="entry name" value="Protein_kinase_ATP_BS"/>
</dbReference>
<dbReference type="GO" id="GO:0004674">
    <property type="term" value="F:protein serine/threonine kinase activity"/>
    <property type="evidence" value="ECO:0007669"/>
    <property type="project" value="UniProtKB-KW"/>
</dbReference>
<organism evidence="14">
    <name type="scientific">Pithovirus LCPAC101</name>
    <dbReference type="NCBI Taxonomy" id="2506586"/>
    <lineage>
        <taxon>Viruses</taxon>
        <taxon>Pithoviruses</taxon>
    </lineage>
</organism>